<comment type="caution">
    <text evidence="8">The sequence shown here is derived from an EMBL/GenBank/DDBJ whole genome shotgun (WGS) entry which is preliminary data.</text>
</comment>
<evidence type="ECO:0000256" key="6">
    <source>
        <dbReference type="ARBA" id="ARBA00022939"/>
    </source>
</evidence>
<evidence type="ECO:0000256" key="4">
    <source>
        <dbReference type="ARBA" id="ARBA00022691"/>
    </source>
</evidence>
<dbReference type="EMBL" id="CAWYQH010000098">
    <property type="protein sequence ID" value="CAK8684743.1"/>
    <property type="molecule type" value="Genomic_DNA"/>
</dbReference>
<keyword evidence="4" id="KW-0949">S-adenosyl-L-methionine</keyword>
<name>A0ABP0FYR6_CLALP</name>
<dbReference type="InterPro" id="IPR002935">
    <property type="entry name" value="SAM_O-MeTrfase"/>
</dbReference>
<keyword evidence="2" id="KW-0489">Methyltransferase</keyword>
<dbReference type="InterPro" id="IPR029063">
    <property type="entry name" value="SAM-dependent_MTases_sf"/>
</dbReference>
<keyword evidence="9" id="KW-1185">Reference proteome</keyword>
<dbReference type="PANTHER" id="PTHR43836">
    <property type="entry name" value="CATECHOL O-METHYLTRANSFERASE 1-RELATED"/>
    <property type="match status" value="1"/>
</dbReference>
<dbReference type="PANTHER" id="PTHR43836:SF2">
    <property type="entry name" value="CATECHOL O-METHYLTRANSFERASE 1-RELATED"/>
    <property type="match status" value="1"/>
</dbReference>
<evidence type="ECO:0000256" key="2">
    <source>
        <dbReference type="ARBA" id="ARBA00022603"/>
    </source>
</evidence>
<evidence type="ECO:0000256" key="5">
    <source>
        <dbReference type="ARBA" id="ARBA00022867"/>
    </source>
</evidence>
<evidence type="ECO:0000313" key="8">
    <source>
        <dbReference type="EMBL" id="CAK8684743.1"/>
    </source>
</evidence>
<keyword evidence="3" id="KW-0808">Transferase</keyword>
<accession>A0ABP0FYR6</accession>
<keyword evidence="5" id="KW-0531">Neurotransmitter degradation</keyword>
<organism evidence="8 9">
    <name type="scientific">Clavelina lepadiformis</name>
    <name type="common">Light-bulb sea squirt</name>
    <name type="synonym">Ascidia lepadiformis</name>
    <dbReference type="NCBI Taxonomy" id="159417"/>
    <lineage>
        <taxon>Eukaryota</taxon>
        <taxon>Metazoa</taxon>
        <taxon>Chordata</taxon>
        <taxon>Tunicata</taxon>
        <taxon>Ascidiacea</taxon>
        <taxon>Aplousobranchia</taxon>
        <taxon>Clavelinidae</taxon>
        <taxon>Clavelina</taxon>
    </lineage>
</organism>
<sequence>MPKPGQVTAEGFHLRLLEHVRKTVKPGDASNMIATIDNYCYTVESGMNVGDVKGKILDDIVLETNPTTVLELGTFCGYSALRIARNLPENSRFFTVEFNPEHAAVAKEIIHTAGMDDKIQMLIGPSQEMIPQFKGMGVSHFDLVFVDHEKDLYKPDVILLEKEGLLKKGSVIVADNVVYPGSPDYIDYVRNNPKFKSTNYMSELEYHKDVVDAIEKSIYIG</sequence>
<dbReference type="Pfam" id="PF01596">
    <property type="entry name" value="Methyltransf_3"/>
    <property type="match status" value="1"/>
</dbReference>
<evidence type="ECO:0000256" key="1">
    <source>
        <dbReference type="ARBA" id="ARBA00012880"/>
    </source>
</evidence>
<protein>
    <recommendedName>
        <fullName evidence="1">catechol O-methyltransferase</fullName>
        <ecNumber evidence="1">2.1.1.6</ecNumber>
    </recommendedName>
</protein>
<gene>
    <name evidence="8" type="ORF">CVLEPA_LOCUS15864</name>
</gene>
<dbReference type="Gene3D" id="3.40.50.150">
    <property type="entry name" value="Vaccinia Virus protein VP39"/>
    <property type="match status" value="1"/>
</dbReference>
<dbReference type="Proteomes" id="UP001642483">
    <property type="component" value="Unassembled WGS sequence"/>
</dbReference>
<dbReference type="CDD" id="cd02440">
    <property type="entry name" value="AdoMet_MTases"/>
    <property type="match status" value="1"/>
</dbReference>
<evidence type="ECO:0000256" key="7">
    <source>
        <dbReference type="ARBA" id="ARBA00023453"/>
    </source>
</evidence>
<dbReference type="SUPFAM" id="SSF53335">
    <property type="entry name" value="S-adenosyl-L-methionine-dependent methyltransferases"/>
    <property type="match status" value="1"/>
</dbReference>
<proteinExistence type="inferred from homology"/>
<keyword evidence="6" id="KW-0128">Catecholamine metabolism</keyword>
<dbReference type="PROSITE" id="PS51682">
    <property type="entry name" value="SAM_OMT_I"/>
    <property type="match status" value="1"/>
</dbReference>
<reference evidence="8 9" key="1">
    <citation type="submission" date="2024-02" db="EMBL/GenBank/DDBJ databases">
        <authorList>
            <person name="Daric V."/>
            <person name="Darras S."/>
        </authorList>
    </citation>
    <scope>NUCLEOTIDE SEQUENCE [LARGE SCALE GENOMIC DNA]</scope>
</reference>
<evidence type="ECO:0000256" key="3">
    <source>
        <dbReference type="ARBA" id="ARBA00022679"/>
    </source>
</evidence>
<evidence type="ECO:0000313" key="9">
    <source>
        <dbReference type="Proteomes" id="UP001642483"/>
    </source>
</evidence>
<dbReference type="EC" id="2.1.1.6" evidence="1"/>
<comment type="similarity">
    <text evidence="7">Belongs to the class I-like SAM-binding methyltransferase superfamily. Cation-dependent O-methyltransferase family.</text>
</comment>